<comment type="subcellular location">
    <subcellularLocation>
        <location evidence="1">Cell membrane</location>
        <topology evidence="1">Multi-pass membrane protein</topology>
    </subcellularLocation>
</comment>
<dbReference type="EMBL" id="PJZF01000034">
    <property type="protein sequence ID" value="PLR30370.1"/>
    <property type="molecule type" value="Genomic_DNA"/>
</dbReference>
<evidence type="ECO:0000313" key="9">
    <source>
        <dbReference type="EMBL" id="PLR30370.1"/>
    </source>
</evidence>
<dbReference type="RefSeq" id="WP_101818494.1">
    <property type="nucleotide sequence ID" value="NZ_PJZF01000034.1"/>
</dbReference>
<sequence>MDMVLRAACMYLFLMVVFKIAGRRTILQMTSFDFILLLIISEATQQALLGDDFSLFGAFITIGTLIAIDILFAMLKDKVPAADLLLDGSPVVLIENGKTLDKRMVQLRISLDDVMEVARQEQGLERASQIKYAILETNGKISVIPEKQG</sequence>
<keyword evidence="10" id="KW-1185">Reference proteome</keyword>
<organism evidence="9 10">
    <name type="scientific">Chimaeribacter californicus</name>
    <dbReference type="NCBI Taxonomy" id="2060067"/>
    <lineage>
        <taxon>Bacteria</taxon>
        <taxon>Pseudomonadati</taxon>
        <taxon>Pseudomonadota</taxon>
        <taxon>Gammaproteobacteria</taxon>
        <taxon>Enterobacterales</taxon>
        <taxon>Yersiniaceae</taxon>
        <taxon>Chimaeribacter</taxon>
    </lineage>
</organism>
<keyword evidence="5 7" id="KW-1133">Transmembrane helix</keyword>
<name>A0A2N5DU88_9GAMM</name>
<gene>
    <name evidence="9" type="ORF">CYR55_22215</name>
</gene>
<evidence type="ECO:0000313" key="10">
    <source>
        <dbReference type="Proteomes" id="UP000234240"/>
    </source>
</evidence>
<evidence type="ECO:0000256" key="5">
    <source>
        <dbReference type="ARBA" id="ARBA00022989"/>
    </source>
</evidence>
<accession>A0A2N5DU88</accession>
<evidence type="ECO:0000256" key="3">
    <source>
        <dbReference type="ARBA" id="ARBA00022475"/>
    </source>
</evidence>
<evidence type="ECO:0000256" key="7">
    <source>
        <dbReference type="SAM" id="Phobius"/>
    </source>
</evidence>
<dbReference type="Proteomes" id="UP000234240">
    <property type="component" value="Unassembled WGS sequence"/>
</dbReference>
<keyword evidence="6 7" id="KW-0472">Membrane</keyword>
<dbReference type="InterPro" id="IPR023090">
    <property type="entry name" value="UPF0702_alpha/beta_dom_sf"/>
</dbReference>
<dbReference type="AlphaFoldDB" id="A0A2N5DU88"/>
<dbReference type="PANTHER" id="PTHR34582">
    <property type="entry name" value="UPF0702 TRANSMEMBRANE PROTEIN YCAP"/>
    <property type="match status" value="1"/>
</dbReference>
<dbReference type="GO" id="GO:0005886">
    <property type="term" value="C:plasma membrane"/>
    <property type="evidence" value="ECO:0007669"/>
    <property type="project" value="UniProtKB-SubCell"/>
</dbReference>
<dbReference type="PANTHER" id="PTHR34582:SF6">
    <property type="entry name" value="UPF0702 TRANSMEMBRANE PROTEIN YCAP"/>
    <property type="match status" value="1"/>
</dbReference>
<comment type="caution">
    <text evidence="9">The sequence shown here is derived from an EMBL/GenBank/DDBJ whole genome shotgun (WGS) entry which is preliminary data.</text>
</comment>
<dbReference type="Pfam" id="PF04239">
    <property type="entry name" value="DUF421"/>
    <property type="match status" value="1"/>
</dbReference>
<feature type="transmembrane region" description="Helical" evidence="7">
    <location>
        <begin position="53"/>
        <end position="75"/>
    </location>
</feature>
<evidence type="ECO:0000259" key="8">
    <source>
        <dbReference type="Pfam" id="PF04239"/>
    </source>
</evidence>
<comment type="similarity">
    <text evidence="2">Belongs to the UPF0702 family.</text>
</comment>
<feature type="domain" description="YetF C-terminal" evidence="8">
    <location>
        <begin position="83"/>
        <end position="148"/>
    </location>
</feature>
<protein>
    <recommendedName>
        <fullName evidence="8">YetF C-terminal domain-containing protein</fullName>
    </recommendedName>
</protein>
<dbReference type="OrthoDB" id="9793799at2"/>
<evidence type="ECO:0000256" key="4">
    <source>
        <dbReference type="ARBA" id="ARBA00022692"/>
    </source>
</evidence>
<keyword evidence="3" id="KW-1003">Cell membrane</keyword>
<reference evidence="9 10" key="1">
    <citation type="submission" date="2017-12" db="EMBL/GenBank/DDBJ databases">
        <title>Characterization of six clinical isolates of Enterochimera gen. nov., a novel genus of the Yersiniaciae family and the three species Enterochimera arupensis sp. nov., Enterochimera coloradensis sp. nov, and Enterochimera californica sp. nov.</title>
        <authorList>
            <person name="Rossi A."/>
            <person name="Fisher M."/>
        </authorList>
    </citation>
    <scope>NUCLEOTIDE SEQUENCE [LARGE SCALE GENOMIC DNA]</scope>
    <source>
        <strain evidence="10">2015-Iso6</strain>
    </source>
</reference>
<evidence type="ECO:0000256" key="6">
    <source>
        <dbReference type="ARBA" id="ARBA00023136"/>
    </source>
</evidence>
<evidence type="ECO:0000256" key="1">
    <source>
        <dbReference type="ARBA" id="ARBA00004651"/>
    </source>
</evidence>
<dbReference type="InterPro" id="IPR007353">
    <property type="entry name" value="DUF421"/>
</dbReference>
<evidence type="ECO:0000256" key="2">
    <source>
        <dbReference type="ARBA" id="ARBA00006448"/>
    </source>
</evidence>
<dbReference type="Gene3D" id="3.30.240.20">
    <property type="entry name" value="bsu07140 like domains"/>
    <property type="match status" value="1"/>
</dbReference>
<proteinExistence type="inferred from homology"/>
<keyword evidence="4 7" id="KW-0812">Transmembrane</keyword>